<dbReference type="Proteomes" id="UP000486297">
    <property type="component" value="Unassembled WGS sequence"/>
</dbReference>
<dbReference type="InterPro" id="IPR036291">
    <property type="entry name" value="NAD(P)-bd_dom_sf"/>
</dbReference>
<sequence length="213" mass="23955">MKALIIGATGATGKPLTQQLLQHPDIDNVTVFVRKPLDFTHPKLTVEVIDFDKPHTWQDKVSGDVLFSCLGTTIKQAGSQEKQYQIDFTYQYQFAQAARQNGVAHYVLVSAGMANPQSKSFYMRIKGELEHAITDLDFEHTSILRPPLLKRPNSDRSSEVWAEKALEFLNGFGLLLAQRPLPTEQLATAMIKSFILKRTGILEKEDIWALLEA</sequence>
<dbReference type="InterPro" id="IPR016040">
    <property type="entry name" value="NAD(P)-bd_dom"/>
</dbReference>
<gene>
    <name evidence="2" type="ORF">GJU80_09690</name>
</gene>
<dbReference type="AlphaFoldDB" id="A0A7X2GZD6"/>
<dbReference type="EMBL" id="WJXO01000001">
    <property type="protein sequence ID" value="MRN38743.1"/>
    <property type="molecule type" value="Genomic_DNA"/>
</dbReference>
<keyword evidence="3" id="KW-1185">Reference proteome</keyword>
<dbReference type="Gene3D" id="3.40.50.720">
    <property type="entry name" value="NAD(P)-binding Rossmann-like Domain"/>
    <property type="match status" value="1"/>
</dbReference>
<dbReference type="SUPFAM" id="SSF51735">
    <property type="entry name" value="NAD(P)-binding Rossmann-fold domains"/>
    <property type="match status" value="1"/>
</dbReference>
<dbReference type="SMART" id="SM00859">
    <property type="entry name" value="Semialdhyde_dh"/>
    <property type="match status" value="1"/>
</dbReference>
<name>A0A7X2GZD6_9NEIS</name>
<accession>A0A7X2GZD6</accession>
<dbReference type="RefSeq" id="WP_095502920.1">
    <property type="nucleotide sequence ID" value="NZ_WJXO01000001.1"/>
</dbReference>
<comment type="caution">
    <text evidence="2">The sequence shown here is derived from an EMBL/GenBank/DDBJ whole genome shotgun (WGS) entry which is preliminary data.</text>
</comment>
<dbReference type="GO" id="GO:0016620">
    <property type="term" value="F:oxidoreductase activity, acting on the aldehyde or oxo group of donors, NAD or NADP as acceptor"/>
    <property type="evidence" value="ECO:0007669"/>
    <property type="project" value="InterPro"/>
</dbReference>
<protein>
    <submittedName>
        <fullName evidence="2">NAD(P)H-binding protein</fullName>
    </submittedName>
</protein>
<evidence type="ECO:0000313" key="3">
    <source>
        <dbReference type="Proteomes" id="UP000486297"/>
    </source>
</evidence>
<dbReference type="GO" id="GO:0051287">
    <property type="term" value="F:NAD binding"/>
    <property type="evidence" value="ECO:0007669"/>
    <property type="project" value="InterPro"/>
</dbReference>
<evidence type="ECO:0000259" key="1">
    <source>
        <dbReference type="SMART" id="SM00859"/>
    </source>
</evidence>
<dbReference type="InterPro" id="IPR000534">
    <property type="entry name" value="Semialdehyde_DH_NAD-bd"/>
</dbReference>
<feature type="domain" description="Semialdehyde dehydrogenase NAD-binding" evidence="1">
    <location>
        <begin position="2"/>
        <end position="104"/>
    </location>
</feature>
<evidence type="ECO:0000313" key="2">
    <source>
        <dbReference type="EMBL" id="MRN38743.1"/>
    </source>
</evidence>
<dbReference type="PANTHER" id="PTHR14097">
    <property type="entry name" value="OXIDOREDUCTASE HTATIP2"/>
    <property type="match status" value="1"/>
</dbReference>
<organism evidence="2 3">
    <name type="scientific">Neisseria brasiliensis</name>
    <dbReference type="NCBI Taxonomy" id="2666100"/>
    <lineage>
        <taxon>Bacteria</taxon>
        <taxon>Pseudomonadati</taxon>
        <taxon>Pseudomonadota</taxon>
        <taxon>Betaproteobacteria</taxon>
        <taxon>Neisseriales</taxon>
        <taxon>Neisseriaceae</taxon>
        <taxon>Neisseria</taxon>
    </lineage>
</organism>
<dbReference type="Pfam" id="PF13460">
    <property type="entry name" value="NAD_binding_10"/>
    <property type="match status" value="1"/>
</dbReference>
<reference evidence="2" key="1">
    <citation type="journal article" name="Emerg. Infect. Dis.">
        <title>Two cases of a newly characterized neisseria species.</title>
        <authorList>
            <person name="Mustapha M."/>
            <person name="Lemos A.P.S."/>
            <person name="Harrison L.H."/>
            <person name="Vantyne D."/>
            <person name="Sacchi C.T."/>
        </authorList>
    </citation>
    <scope>NUCLEOTIDE SEQUENCE</scope>
    <source>
        <strain evidence="2">N.95.16</strain>
    </source>
</reference>
<dbReference type="PANTHER" id="PTHR14097:SF7">
    <property type="entry name" value="OXIDOREDUCTASE HTATIP2"/>
    <property type="match status" value="1"/>
</dbReference>
<proteinExistence type="predicted"/>